<keyword evidence="3 7" id="KW-0812">Transmembrane</keyword>
<feature type="transmembrane region" description="Helical" evidence="7">
    <location>
        <begin position="58"/>
        <end position="79"/>
    </location>
</feature>
<keyword evidence="2" id="KW-0813">Transport</keyword>
<feature type="domain" description="Major facilitator superfamily (MFS) profile" evidence="8">
    <location>
        <begin position="66"/>
        <end position="493"/>
    </location>
</feature>
<evidence type="ECO:0000259" key="8">
    <source>
        <dbReference type="PROSITE" id="PS50850"/>
    </source>
</evidence>
<evidence type="ECO:0000256" key="5">
    <source>
        <dbReference type="ARBA" id="ARBA00023136"/>
    </source>
</evidence>
<dbReference type="InterPro" id="IPR036259">
    <property type="entry name" value="MFS_trans_sf"/>
</dbReference>
<feature type="transmembrane region" description="Helical" evidence="7">
    <location>
        <begin position="401"/>
        <end position="420"/>
    </location>
</feature>
<feature type="region of interest" description="Disordered" evidence="6">
    <location>
        <begin position="1"/>
        <end position="26"/>
    </location>
</feature>
<feature type="transmembrane region" description="Helical" evidence="7">
    <location>
        <begin position="464"/>
        <end position="486"/>
    </location>
</feature>
<feature type="transmembrane region" description="Helical" evidence="7">
    <location>
        <begin position="238"/>
        <end position="258"/>
    </location>
</feature>
<keyword evidence="10" id="KW-1185">Reference proteome</keyword>
<keyword evidence="5 7" id="KW-0472">Membrane</keyword>
<dbReference type="EMBL" id="JAVFKD010000013">
    <property type="protein sequence ID" value="KAK5991739.1"/>
    <property type="molecule type" value="Genomic_DNA"/>
</dbReference>
<feature type="transmembrane region" description="Helical" evidence="7">
    <location>
        <begin position="139"/>
        <end position="162"/>
    </location>
</feature>
<dbReference type="Proteomes" id="UP001338125">
    <property type="component" value="Unassembled WGS sequence"/>
</dbReference>
<feature type="transmembrane region" description="Helical" evidence="7">
    <location>
        <begin position="432"/>
        <end position="452"/>
    </location>
</feature>
<accession>A0ABR0SHU6</accession>
<evidence type="ECO:0000256" key="6">
    <source>
        <dbReference type="SAM" id="MobiDB-lite"/>
    </source>
</evidence>
<protein>
    <submittedName>
        <fullName evidence="9">Transporter-like protein</fullName>
    </submittedName>
</protein>
<name>A0ABR0SHU6_9HYPO</name>
<evidence type="ECO:0000313" key="10">
    <source>
        <dbReference type="Proteomes" id="UP001338125"/>
    </source>
</evidence>
<feature type="transmembrane region" description="Helical" evidence="7">
    <location>
        <begin position="342"/>
        <end position="364"/>
    </location>
</feature>
<evidence type="ECO:0000256" key="2">
    <source>
        <dbReference type="ARBA" id="ARBA00022448"/>
    </source>
</evidence>
<evidence type="ECO:0000256" key="1">
    <source>
        <dbReference type="ARBA" id="ARBA00004141"/>
    </source>
</evidence>
<dbReference type="InterPro" id="IPR011701">
    <property type="entry name" value="MFS"/>
</dbReference>
<evidence type="ECO:0000256" key="3">
    <source>
        <dbReference type="ARBA" id="ARBA00022692"/>
    </source>
</evidence>
<feature type="transmembrane region" description="Helical" evidence="7">
    <location>
        <begin position="371"/>
        <end position="389"/>
    </location>
</feature>
<evidence type="ECO:0000256" key="4">
    <source>
        <dbReference type="ARBA" id="ARBA00022989"/>
    </source>
</evidence>
<sequence>MIPKSEVNHQEETPTVEGYDNVSDPKMATMPKPGMDDAFKMALDSQGETWTEEEERRVLWKIDLVIAPLLFIGAVVGYADGQAYGFAALFGLVEDLKLFSEKMVDGVVVLDTAKYQLSSGMVSLGGVVGQYLLLFPAQLLPAGIVYGAMLLYIGLLAILTIFCQNFAQIMALRFFYGFSQIVQPLGVIITVMWWKTNEQPLRLGIMIAGNALGSLIGNGVDFGALKLGGVYAASRWKWIYVILGSCALVIGLVILFLLPATPMKAWFLTSKEKKIAVRRLMSNNTGIHTRKFKLRQALSAFLDPQVYALCIFSFTFAFSNAAVSSFGGFLVSSFGFSQTRALVLFMPASAIAVVCIILAGIIGNRFPHRRIIVAIAFILPSLMGNIMLWKTHRENKSALLAGLYISTTFYGSLVQHYSLLAANIGGHSKKTVVMGTITIMGALGGFSGPWAYKGSQTAQGYPDGQIATLSLFCASILAYIGLWFYYSYCNNKKAVLLMQQPELIADPMAAFMDMTDRENPAFQYAK</sequence>
<dbReference type="Pfam" id="PF07690">
    <property type="entry name" value="MFS_1"/>
    <property type="match status" value="1"/>
</dbReference>
<evidence type="ECO:0000313" key="9">
    <source>
        <dbReference type="EMBL" id="KAK5991739.1"/>
    </source>
</evidence>
<keyword evidence="4 7" id="KW-1133">Transmembrane helix</keyword>
<dbReference type="PANTHER" id="PTHR43791:SF36">
    <property type="entry name" value="TRANSPORTER, PUTATIVE (AFU_ORTHOLOGUE AFUA_6G08340)-RELATED"/>
    <property type="match status" value="1"/>
</dbReference>
<feature type="compositionally biased region" description="Basic and acidic residues" evidence="6">
    <location>
        <begin position="1"/>
        <end position="12"/>
    </location>
</feature>
<dbReference type="Gene3D" id="1.20.1250.20">
    <property type="entry name" value="MFS general substrate transporter like domains"/>
    <property type="match status" value="2"/>
</dbReference>
<dbReference type="PROSITE" id="PS50850">
    <property type="entry name" value="MFS"/>
    <property type="match status" value="1"/>
</dbReference>
<evidence type="ECO:0000256" key="7">
    <source>
        <dbReference type="SAM" id="Phobius"/>
    </source>
</evidence>
<feature type="transmembrane region" description="Helical" evidence="7">
    <location>
        <begin position="174"/>
        <end position="194"/>
    </location>
</feature>
<dbReference type="InterPro" id="IPR020846">
    <property type="entry name" value="MFS_dom"/>
</dbReference>
<comment type="subcellular location">
    <subcellularLocation>
        <location evidence="1">Membrane</location>
        <topology evidence="1">Multi-pass membrane protein</topology>
    </subcellularLocation>
</comment>
<proteinExistence type="predicted"/>
<reference evidence="9 10" key="1">
    <citation type="submission" date="2024-01" db="EMBL/GenBank/DDBJ databases">
        <title>Complete genome of Cladobotryum mycophilum ATHUM6906.</title>
        <authorList>
            <person name="Christinaki A.C."/>
            <person name="Myridakis A.I."/>
            <person name="Kouvelis V.N."/>
        </authorList>
    </citation>
    <scope>NUCLEOTIDE SEQUENCE [LARGE SCALE GENOMIC DNA]</scope>
    <source>
        <strain evidence="9 10">ATHUM6906</strain>
    </source>
</reference>
<dbReference type="PANTHER" id="PTHR43791">
    <property type="entry name" value="PERMEASE-RELATED"/>
    <property type="match status" value="1"/>
</dbReference>
<dbReference type="SUPFAM" id="SSF103473">
    <property type="entry name" value="MFS general substrate transporter"/>
    <property type="match status" value="1"/>
</dbReference>
<comment type="caution">
    <text evidence="9">The sequence shown here is derived from an EMBL/GenBank/DDBJ whole genome shotgun (WGS) entry which is preliminary data.</text>
</comment>
<gene>
    <name evidence="9" type="ORF">PT974_07773</name>
</gene>
<organism evidence="9 10">
    <name type="scientific">Cladobotryum mycophilum</name>
    <dbReference type="NCBI Taxonomy" id="491253"/>
    <lineage>
        <taxon>Eukaryota</taxon>
        <taxon>Fungi</taxon>
        <taxon>Dikarya</taxon>
        <taxon>Ascomycota</taxon>
        <taxon>Pezizomycotina</taxon>
        <taxon>Sordariomycetes</taxon>
        <taxon>Hypocreomycetidae</taxon>
        <taxon>Hypocreales</taxon>
        <taxon>Hypocreaceae</taxon>
        <taxon>Cladobotryum</taxon>
    </lineage>
</organism>